<dbReference type="InterPro" id="IPR027396">
    <property type="entry name" value="DsrEFH-like"/>
</dbReference>
<protein>
    <submittedName>
        <fullName evidence="2">tRNA 2-thiouridine synthesizing protein C</fullName>
    </submittedName>
</protein>
<evidence type="ECO:0000313" key="3">
    <source>
        <dbReference type="Proteomes" id="UP000245909"/>
    </source>
</evidence>
<accession>A0A2U0TGF4</accession>
<dbReference type="Gene3D" id="3.40.1260.10">
    <property type="entry name" value="DsrEFH-like"/>
    <property type="match status" value="1"/>
</dbReference>
<evidence type="ECO:0000256" key="1">
    <source>
        <dbReference type="ARBA" id="ARBA00005996"/>
    </source>
</evidence>
<organism evidence="2 3">
    <name type="scientific">Alitibacter langaaensis DSM 22999</name>
    <dbReference type="NCBI Taxonomy" id="1122935"/>
    <lineage>
        <taxon>Bacteria</taxon>
        <taxon>Pseudomonadati</taxon>
        <taxon>Pseudomonadota</taxon>
        <taxon>Gammaproteobacteria</taxon>
        <taxon>Pasteurellales</taxon>
        <taxon>Pasteurellaceae</taxon>
        <taxon>Alitibacter</taxon>
    </lineage>
</organism>
<dbReference type="NCBIfam" id="NF001238">
    <property type="entry name" value="PRK00211.1"/>
    <property type="match status" value="1"/>
</dbReference>
<comment type="similarity">
    <text evidence="1">Belongs to the DsrF/TusC family.</text>
</comment>
<dbReference type="PANTHER" id="PTHR38780">
    <property type="entry name" value="PROTEIN TUSC"/>
    <property type="match status" value="1"/>
</dbReference>
<dbReference type="InterPro" id="IPR003787">
    <property type="entry name" value="Sulphur_relay_DsrE/F-like"/>
</dbReference>
<dbReference type="Pfam" id="PF02635">
    <property type="entry name" value="DsrE"/>
    <property type="match status" value="1"/>
</dbReference>
<evidence type="ECO:0000313" key="2">
    <source>
        <dbReference type="EMBL" id="PVX42686.1"/>
    </source>
</evidence>
<reference evidence="2 3" key="1">
    <citation type="submission" date="2018-05" db="EMBL/GenBank/DDBJ databases">
        <title>Genomic Encyclopedia of Type Strains, Phase IV (KMG-IV): sequencing the most valuable type-strain genomes for metagenomic binning, comparative biology and taxonomic classification.</title>
        <authorList>
            <person name="Goeker M."/>
        </authorList>
    </citation>
    <scope>NUCLEOTIDE SEQUENCE [LARGE SCALE GENOMIC DNA]</scope>
    <source>
        <strain evidence="2 3">DSM 22999</strain>
    </source>
</reference>
<dbReference type="SUPFAM" id="SSF75169">
    <property type="entry name" value="DsrEFH-like"/>
    <property type="match status" value="1"/>
</dbReference>
<comment type="caution">
    <text evidence="2">The sequence shown here is derived from an EMBL/GenBank/DDBJ whole genome shotgun (WGS) entry which is preliminary data.</text>
</comment>
<dbReference type="Proteomes" id="UP000245909">
    <property type="component" value="Unassembled WGS sequence"/>
</dbReference>
<dbReference type="PANTHER" id="PTHR38780:SF1">
    <property type="entry name" value="PROTEIN TUSC"/>
    <property type="match status" value="1"/>
</dbReference>
<dbReference type="OrthoDB" id="9789418at2"/>
<dbReference type="EMBL" id="QENU01000001">
    <property type="protein sequence ID" value="PVX42686.1"/>
    <property type="molecule type" value="Genomic_DNA"/>
</dbReference>
<dbReference type="AlphaFoldDB" id="A0A2U0TGF4"/>
<sequence>MIKLAFVFRSSPFGSASSREGLDALLAATAFCNEDEIGVFFIENGVFNLVANQEPEGILQKDFIRTFKLLELNNIQQRYLCEESVIERDLADLEIVLECHVLKRAELIEKLKSADKILTF</sequence>
<keyword evidence="3" id="KW-1185">Reference proteome</keyword>
<dbReference type="InterPro" id="IPR017462">
    <property type="entry name" value="Sulphur_relay_TusC/DsrF"/>
</dbReference>
<dbReference type="NCBIfam" id="TIGR03010">
    <property type="entry name" value="sulf_tusC_dsrF"/>
    <property type="match status" value="1"/>
</dbReference>
<proteinExistence type="inferred from homology"/>
<gene>
    <name evidence="2" type="ORF">C8D76_1018</name>
</gene>
<name>A0A2U0TGF4_9PAST</name>